<accession>A0ABS2GQF6</accession>
<sequence length="264" mass="30704">MDKNSFDQQIEQIYAELDRLCAVIEDPARILGEFFDPYKPNLLQAILTLYGYSERDLYDLIAFQLSKLPALANCVVEYNPEYPKAPLRISYRDPHFELLHLNLKSRQYESTFEQVANGMKYRVRDAKGALMAAEESVNEVRTLEKRIRMICGGEIPLRRTSLAKRASLKRYLVGLKWYTKEDASRACDHTDSFLRSIQEEIDKRQAIMAMEQQKLSECTAIQDKFTNNTYLQNAMQDMTTILENQGYTNTRTLSLEKIEGEEKR</sequence>
<proteinExistence type="predicted"/>
<evidence type="ECO:0000313" key="1">
    <source>
        <dbReference type="EMBL" id="MBM6924063.1"/>
    </source>
</evidence>
<gene>
    <name evidence="1" type="ORF">H9X81_10250</name>
</gene>
<reference evidence="1 2" key="1">
    <citation type="journal article" date="2021" name="Sci. Rep.">
        <title>The distribution of antibiotic resistance genes in chicken gut microbiota commensals.</title>
        <authorList>
            <person name="Juricova H."/>
            <person name="Matiasovicova J."/>
            <person name="Kubasova T."/>
            <person name="Cejkova D."/>
            <person name="Rychlik I."/>
        </authorList>
    </citation>
    <scope>NUCLEOTIDE SEQUENCE [LARGE SCALE GENOMIC DNA]</scope>
    <source>
        <strain evidence="1 2">An564</strain>
    </source>
</reference>
<keyword evidence="2" id="KW-1185">Reference proteome</keyword>
<name>A0ABS2GQF6_9FIRM</name>
<organism evidence="1 2">
    <name type="scientific">Hydrogenoanaerobacterium saccharovorans</name>
    <dbReference type="NCBI Taxonomy" id="474960"/>
    <lineage>
        <taxon>Bacteria</taxon>
        <taxon>Bacillati</taxon>
        <taxon>Bacillota</taxon>
        <taxon>Clostridia</taxon>
        <taxon>Eubacteriales</taxon>
        <taxon>Oscillospiraceae</taxon>
        <taxon>Hydrogenoanaerobacterium</taxon>
    </lineage>
</organism>
<dbReference type="RefSeq" id="WP_204721723.1">
    <property type="nucleotide sequence ID" value="NZ_JACSNR010000010.1"/>
</dbReference>
<evidence type="ECO:0000313" key="2">
    <source>
        <dbReference type="Proteomes" id="UP000724149"/>
    </source>
</evidence>
<comment type="caution">
    <text evidence="1">The sequence shown here is derived from an EMBL/GenBank/DDBJ whole genome shotgun (WGS) entry which is preliminary data.</text>
</comment>
<dbReference type="EMBL" id="JACSNR010000010">
    <property type="protein sequence ID" value="MBM6924063.1"/>
    <property type="molecule type" value="Genomic_DNA"/>
</dbReference>
<protein>
    <submittedName>
        <fullName evidence="1">Uncharacterized protein</fullName>
    </submittedName>
</protein>
<dbReference type="Proteomes" id="UP000724149">
    <property type="component" value="Unassembled WGS sequence"/>
</dbReference>